<evidence type="ECO:0000313" key="3">
    <source>
        <dbReference type="Proteomes" id="UP000729357"/>
    </source>
</evidence>
<dbReference type="Proteomes" id="UP000729357">
    <property type="component" value="Unassembled WGS sequence"/>
</dbReference>
<dbReference type="Pfam" id="PF13508">
    <property type="entry name" value="Acetyltransf_7"/>
    <property type="match status" value="1"/>
</dbReference>
<keyword evidence="3" id="KW-1185">Reference proteome</keyword>
<dbReference type="InterPro" id="IPR016181">
    <property type="entry name" value="Acyl_CoA_acyltransferase"/>
</dbReference>
<dbReference type="GO" id="GO:0016747">
    <property type="term" value="F:acyltransferase activity, transferring groups other than amino-acyl groups"/>
    <property type="evidence" value="ECO:0007669"/>
    <property type="project" value="InterPro"/>
</dbReference>
<organism evidence="2 3">
    <name type="scientific">Aureobasidium melanogenum</name>
    <name type="common">Aureobasidium pullulans var. melanogenum</name>
    <dbReference type="NCBI Taxonomy" id="46634"/>
    <lineage>
        <taxon>Eukaryota</taxon>
        <taxon>Fungi</taxon>
        <taxon>Dikarya</taxon>
        <taxon>Ascomycota</taxon>
        <taxon>Pezizomycotina</taxon>
        <taxon>Dothideomycetes</taxon>
        <taxon>Dothideomycetidae</taxon>
        <taxon>Dothideales</taxon>
        <taxon>Saccotheciaceae</taxon>
        <taxon>Aureobasidium</taxon>
    </lineage>
</organism>
<feature type="domain" description="N-acetyltransferase" evidence="1">
    <location>
        <begin position="67"/>
        <end position="214"/>
    </location>
</feature>
<protein>
    <recommendedName>
        <fullName evidence="1">N-acetyltransferase domain-containing protein</fullName>
    </recommendedName>
</protein>
<sequence>MPLEIRQVEKGDIPAIARMDRIIMKDVGISNAIWRIQEAEGIDITYSFERFISNGMEHHAETFWKVVDIDSNEMISVAKFSFQYQEGEAYQDTPVEGEEPPPKRLLEFFTWLNKKSNEFAQENFAGRPHARPTDLAYLATLPSHRKRGAAHMLLERGTQKADEAGLDMYLQASLMGAKLYRKFGFEVVSVEEIDLSQYGVDKVETRTYMKRTTREVHQ</sequence>
<dbReference type="AlphaFoldDB" id="A0A9P8FXF6"/>
<evidence type="ECO:0000313" key="2">
    <source>
        <dbReference type="EMBL" id="KAG9983896.1"/>
    </source>
</evidence>
<reference evidence="2" key="2">
    <citation type="submission" date="2021-08" db="EMBL/GenBank/DDBJ databases">
        <authorList>
            <person name="Gostincar C."/>
            <person name="Sun X."/>
            <person name="Song Z."/>
            <person name="Gunde-Cimerman N."/>
        </authorList>
    </citation>
    <scope>NUCLEOTIDE SEQUENCE</scope>
    <source>
        <strain evidence="2">EXF-9298</strain>
    </source>
</reference>
<comment type="caution">
    <text evidence="2">The sequence shown here is derived from an EMBL/GenBank/DDBJ whole genome shotgun (WGS) entry which is preliminary data.</text>
</comment>
<dbReference type="PANTHER" id="PTHR42791">
    <property type="entry name" value="GNAT FAMILY ACETYLTRANSFERASE"/>
    <property type="match status" value="1"/>
</dbReference>
<dbReference type="InterPro" id="IPR052523">
    <property type="entry name" value="Trichothecene_AcTrans"/>
</dbReference>
<dbReference type="PANTHER" id="PTHR42791:SF14">
    <property type="entry name" value="N-ACETYLTRANSFERASE DOMAIN-CONTAINING PROTEIN"/>
    <property type="match status" value="1"/>
</dbReference>
<accession>A0A9P8FXF6</accession>
<dbReference type="PROSITE" id="PS51186">
    <property type="entry name" value="GNAT"/>
    <property type="match status" value="1"/>
</dbReference>
<reference evidence="2" key="1">
    <citation type="journal article" date="2021" name="J Fungi (Basel)">
        <title>Virulence traits and population genomics of the black yeast Aureobasidium melanogenum.</title>
        <authorList>
            <person name="Cernosa A."/>
            <person name="Sun X."/>
            <person name="Gostincar C."/>
            <person name="Fang C."/>
            <person name="Gunde-Cimerman N."/>
            <person name="Song Z."/>
        </authorList>
    </citation>
    <scope>NUCLEOTIDE SEQUENCE</scope>
    <source>
        <strain evidence="2">EXF-9298</strain>
    </source>
</reference>
<dbReference type="SUPFAM" id="SSF55729">
    <property type="entry name" value="Acyl-CoA N-acyltransferases (Nat)"/>
    <property type="match status" value="1"/>
</dbReference>
<evidence type="ECO:0000259" key="1">
    <source>
        <dbReference type="PROSITE" id="PS51186"/>
    </source>
</evidence>
<feature type="non-terminal residue" evidence="2">
    <location>
        <position position="1"/>
    </location>
</feature>
<name>A0A9P8FXF6_AURME</name>
<proteinExistence type="predicted"/>
<dbReference type="EMBL" id="JAHFXS010000551">
    <property type="protein sequence ID" value="KAG9983896.1"/>
    <property type="molecule type" value="Genomic_DNA"/>
</dbReference>
<dbReference type="Gene3D" id="3.40.630.30">
    <property type="match status" value="1"/>
</dbReference>
<gene>
    <name evidence="2" type="ORF">KCU98_g5784</name>
</gene>
<dbReference type="InterPro" id="IPR000182">
    <property type="entry name" value="GNAT_dom"/>
</dbReference>